<dbReference type="EMBL" id="MHUL01000037">
    <property type="protein sequence ID" value="OHA76223.1"/>
    <property type="molecule type" value="Genomic_DNA"/>
</dbReference>
<name>A0A1G2RTQ5_9BACT</name>
<feature type="transmembrane region" description="Helical" evidence="1">
    <location>
        <begin position="68"/>
        <end position="93"/>
    </location>
</feature>
<gene>
    <name evidence="3" type="ORF">A3J30_01680</name>
</gene>
<keyword evidence="1" id="KW-0472">Membrane</keyword>
<evidence type="ECO:0000313" key="4">
    <source>
        <dbReference type="Proteomes" id="UP000178222"/>
    </source>
</evidence>
<evidence type="ECO:0000313" key="3">
    <source>
        <dbReference type="EMBL" id="OHA76223.1"/>
    </source>
</evidence>
<evidence type="ECO:0000256" key="1">
    <source>
        <dbReference type="SAM" id="Phobius"/>
    </source>
</evidence>
<keyword evidence="1" id="KW-0812">Transmembrane</keyword>
<keyword evidence="1" id="KW-1133">Transmembrane helix</keyword>
<feature type="transmembrane region" description="Helical" evidence="1">
    <location>
        <begin position="114"/>
        <end position="132"/>
    </location>
</feature>
<proteinExistence type="predicted"/>
<accession>A0A1G2RTQ5</accession>
<protein>
    <submittedName>
        <fullName evidence="3">Uncharacterized protein</fullName>
    </submittedName>
</protein>
<sequence>MRSFFGVFLTCALLIVLLAPVFALAQACASGEKLCGSTCVPEDNICLNLSYPKFGPFNLNINQNLAEIIAYLYYFIVGIAALSAFVMLVWGGVQWLVSGAAPSMAGEARDKIRNAIIGLLLVVSSFLIVQVINPELTVLSGSIFEPVDCTKLREGACDPLRMPTPVFGLDFTVNGGKSATVDSGNSAELAWNVDPAFDRCDGTSDPGGLWTVTLNPADFRGSATVGPITTSPTFFMLDCYRPGFGTTMHAILPVGVASAGPPEPLPVVDLKVDPDRVGPLERSDGPLTVPAVPDVDVYLFTSNATKCFGGPELVGGVFNGAPITDPEFNTKVRRGPYVGYPPPYQVIFDVTCFNATGQSARDEVIMNILEP</sequence>
<dbReference type="Proteomes" id="UP000178222">
    <property type="component" value="Unassembled WGS sequence"/>
</dbReference>
<dbReference type="InterPro" id="IPR043993">
    <property type="entry name" value="T4SS_pilin"/>
</dbReference>
<feature type="signal peptide" evidence="2">
    <location>
        <begin position="1"/>
        <end position="25"/>
    </location>
</feature>
<reference evidence="3 4" key="1">
    <citation type="journal article" date="2016" name="Nat. Commun.">
        <title>Thousands of microbial genomes shed light on interconnected biogeochemical processes in an aquifer system.</title>
        <authorList>
            <person name="Anantharaman K."/>
            <person name="Brown C.T."/>
            <person name="Hug L.A."/>
            <person name="Sharon I."/>
            <person name="Castelle C.J."/>
            <person name="Probst A.J."/>
            <person name="Thomas B.C."/>
            <person name="Singh A."/>
            <person name="Wilkins M.J."/>
            <person name="Karaoz U."/>
            <person name="Brodie E.L."/>
            <person name="Williams K.H."/>
            <person name="Hubbard S.S."/>
            <person name="Banfield J.F."/>
        </authorList>
    </citation>
    <scope>NUCLEOTIDE SEQUENCE [LARGE SCALE GENOMIC DNA]</scope>
</reference>
<dbReference type="AlphaFoldDB" id="A0A1G2RTQ5"/>
<keyword evidence="2" id="KW-0732">Signal</keyword>
<feature type="chain" id="PRO_5009584296" evidence="2">
    <location>
        <begin position="26"/>
        <end position="371"/>
    </location>
</feature>
<comment type="caution">
    <text evidence="3">The sequence shown here is derived from an EMBL/GenBank/DDBJ whole genome shotgun (WGS) entry which is preliminary data.</text>
</comment>
<dbReference type="Pfam" id="PF18895">
    <property type="entry name" value="T4SS_pilin"/>
    <property type="match status" value="1"/>
</dbReference>
<organism evidence="3 4">
    <name type="scientific">Candidatus Wildermuthbacteria bacterium RIFCSPLOWO2_02_FULL_47_9c</name>
    <dbReference type="NCBI Taxonomy" id="1802466"/>
    <lineage>
        <taxon>Bacteria</taxon>
        <taxon>Candidatus Wildermuthiibacteriota</taxon>
    </lineage>
</organism>
<dbReference type="PROSITE" id="PS51257">
    <property type="entry name" value="PROKAR_LIPOPROTEIN"/>
    <property type="match status" value="1"/>
</dbReference>
<evidence type="ECO:0000256" key="2">
    <source>
        <dbReference type="SAM" id="SignalP"/>
    </source>
</evidence>